<accession>A0A1G2H5V1</accession>
<evidence type="ECO:0000256" key="4">
    <source>
        <dbReference type="ARBA" id="ARBA00022547"/>
    </source>
</evidence>
<dbReference type="STRING" id="1802158.A2827_01210"/>
<comment type="subcellular location">
    <subcellularLocation>
        <location evidence="11 12">Cell membrane</location>
        <topology evidence="11 12">Multi-pass membrane protein</topology>
    </subcellularLocation>
    <subcellularLocation>
        <location evidence="1">Membrane</location>
        <topology evidence="1">Multi-pass membrane protein</topology>
    </subcellularLocation>
</comment>
<keyword evidence="4 11" id="KW-0138">CF(0)</keyword>
<dbReference type="EMBL" id="MHOD01000027">
    <property type="protein sequence ID" value="OGZ57591.1"/>
    <property type="molecule type" value="Genomic_DNA"/>
</dbReference>
<gene>
    <name evidence="11" type="primary">atpB</name>
    <name evidence="13" type="ORF">A2827_01210</name>
</gene>
<keyword evidence="7 11" id="KW-1133">Transmembrane helix</keyword>
<keyword evidence="6 11" id="KW-0375">Hydrogen ion transport</keyword>
<evidence type="ECO:0000256" key="10">
    <source>
        <dbReference type="ARBA" id="ARBA00023310"/>
    </source>
</evidence>
<evidence type="ECO:0000256" key="6">
    <source>
        <dbReference type="ARBA" id="ARBA00022781"/>
    </source>
</evidence>
<comment type="similarity">
    <text evidence="2 11 12">Belongs to the ATPase A chain family.</text>
</comment>
<reference evidence="13 14" key="1">
    <citation type="journal article" date="2016" name="Nat. Commun.">
        <title>Thousands of microbial genomes shed light on interconnected biogeochemical processes in an aquifer system.</title>
        <authorList>
            <person name="Anantharaman K."/>
            <person name="Brown C.T."/>
            <person name="Hug L.A."/>
            <person name="Sharon I."/>
            <person name="Castelle C.J."/>
            <person name="Probst A.J."/>
            <person name="Thomas B.C."/>
            <person name="Singh A."/>
            <person name="Wilkins M.J."/>
            <person name="Karaoz U."/>
            <person name="Brodie E.L."/>
            <person name="Williams K.H."/>
            <person name="Hubbard S.S."/>
            <person name="Banfield J.F."/>
        </authorList>
    </citation>
    <scope>NUCLEOTIDE SEQUENCE [LARGE SCALE GENOMIC DNA]</scope>
</reference>
<evidence type="ECO:0000256" key="2">
    <source>
        <dbReference type="ARBA" id="ARBA00006810"/>
    </source>
</evidence>
<evidence type="ECO:0000313" key="13">
    <source>
        <dbReference type="EMBL" id="OGZ57591.1"/>
    </source>
</evidence>
<feature type="transmembrane region" description="Helical" evidence="11">
    <location>
        <begin position="23"/>
        <end position="41"/>
    </location>
</feature>
<dbReference type="PANTHER" id="PTHR42823">
    <property type="entry name" value="ATP SYNTHASE SUBUNIT A, CHLOROPLASTIC"/>
    <property type="match status" value="1"/>
</dbReference>
<keyword evidence="8 11" id="KW-0406">Ion transport</keyword>
<dbReference type="PROSITE" id="PS00449">
    <property type="entry name" value="ATPASE_A"/>
    <property type="match status" value="1"/>
</dbReference>
<keyword evidence="3 11" id="KW-0813">Transport</keyword>
<keyword evidence="11" id="KW-1003">Cell membrane</keyword>
<dbReference type="InterPro" id="IPR035908">
    <property type="entry name" value="F0_ATP_A_sf"/>
</dbReference>
<dbReference type="GO" id="GO:0046933">
    <property type="term" value="F:proton-transporting ATP synthase activity, rotational mechanism"/>
    <property type="evidence" value="ECO:0007669"/>
    <property type="project" value="UniProtKB-UniRule"/>
</dbReference>
<dbReference type="NCBIfam" id="TIGR01131">
    <property type="entry name" value="ATP_synt_6_or_A"/>
    <property type="match status" value="1"/>
</dbReference>
<evidence type="ECO:0000256" key="11">
    <source>
        <dbReference type="HAMAP-Rule" id="MF_01393"/>
    </source>
</evidence>
<proteinExistence type="inferred from homology"/>
<feature type="transmembrane region" description="Helical" evidence="11">
    <location>
        <begin position="215"/>
        <end position="237"/>
    </location>
</feature>
<comment type="function">
    <text evidence="11 12">Key component of the proton channel; it plays a direct role in the translocation of protons across the membrane.</text>
</comment>
<dbReference type="HAMAP" id="MF_01393">
    <property type="entry name" value="ATP_synth_a_bact"/>
    <property type="match status" value="1"/>
</dbReference>
<evidence type="ECO:0000256" key="3">
    <source>
        <dbReference type="ARBA" id="ARBA00022448"/>
    </source>
</evidence>
<evidence type="ECO:0000256" key="9">
    <source>
        <dbReference type="ARBA" id="ARBA00023136"/>
    </source>
</evidence>
<feature type="transmembrane region" description="Helical" evidence="11">
    <location>
        <begin position="131"/>
        <end position="152"/>
    </location>
</feature>
<dbReference type="CDD" id="cd00310">
    <property type="entry name" value="ATP-synt_Fo_a_6"/>
    <property type="match status" value="1"/>
</dbReference>
<dbReference type="InterPro" id="IPR000568">
    <property type="entry name" value="ATP_synth_F0_asu"/>
</dbReference>
<evidence type="ECO:0000256" key="1">
    <source>
        <dbReference type="ARBA" id="ARBA00004141"/>
    </source>
</evidence>
<dbReference type="Gene3D" id="1.20.120.220">
    <property type="entry name" value="ATP synthase, F0 complex, subunit A"/>
    <property type="match status" value="1"/>
</dbReference>
<sequence>MEISLAAEDIFYIGFFPVTNSLLLTWIAMCILVIFGAFSAYKLQTVPGRLQNVAEFVIEKMYDFTKNIIGTDRNTEKVFPFIVTFFIFILISNWLGLVPGVGTIGINVEKDHSEHFFPFLRAPAADLNTTLAFAIISVIITNIFGISAIGFSKHVGKFISFKNPIAFFVGILETIAEVAKILSFSFRLFGNVFAGEVLLIVIATLVPYIAPVPFLALEIFVGFIQALVFTMLTLVFIKVAIEEHH</sequence>
<dbReference type="InterPro" id="IPR045082">
    <property type="entry name" value="ATP_syn_F0_a_bact/chloroplast"/>
</dbReference>
<evidence type="ECO:0000313" key="14">
    <source>
        <dbReference type="Proteomes" id="UP000177932"/>
    </source>
</evidence>
<evidence type="ECO:0000256" key="8">
    <source>
        <dbReference type="ARBA" id="ARBA00023065"/>
    </source>
</evidence>
<keyword evidence="5 11" id="KW-0812">Transmembrane</keyword>
<organism evidence="13 14">
    <name type="scientific">Candidatus Spechtbacteria bacterium RIFCSPHIGHO2_01_FULL_43_30</name>
    <dbReference type="NCBI Taxonomy" id="1802158"/>
    <lineage>
        <taxon>Bacteria</taxon>
        <taxon>Candidatus Spechtiibacteriota</taxon>
    </lineage>
</organism>
<feature type="transmembrane region" description="Helical" evidence="11">
    <location>
        <begin position="188"/>
        <end position="209"/>
    </location>
</feature>
<comment type="caution">
    <text evidence="13">The sequence shown here is derived from an EMBL/GenBank/DDBJ whole genome shotgun (WGS) entry which is preliminary data.</text>
</comment>
<dbReference type="Proteomes" id="UP000177932">
    <property type="component" value="Unassembled WGS sequence"/>
</dbReference>
<name>A0A1G2H5V1_9BACT</name>
<dbReference type="Pfam" id="PF00119">
    <property type="entry name" value="ATP-synt_A"/>
    <property type="match status" value="1"/>
</dbReference>
<dbReference type="InterPro" id="IPR023011">
    <property type="entry name" value="ATP_synth_F0_asu_AS"/>
</dbReference>
<dbReference type="PANTHER" id="PTHR42823:SF3">
    <property type="entry name" value="ATP SYNTHASE SUBUNIT A, CHLOROPLASTIC"/>
    <property type="match status" value="1"/>
</dbReference>
<dbReference type="AlphaFoldDB" id="A0A1G2H5V1"/>
<keyword evidence="9 11" id="KW-0472">Membrane</keyword>
<evidence type="ECO:0000256" key="7">
    <source>
        <dbReference type="ARBA" id="ARBA00022989"/>
    </source>
</evidence>
<evidence type="ECO:0000256" key="5">
    <source>
        <dbReference type="ARBA" id="ARBA00022692"/>
    </source>
</evidence>
<keyword evidence="10 11" id="KW-0066">ATP synthesis</keyword>
<dbReference type="GO" id="GO:0042777">
    <property type="term" value="P:proton motive force-driven plasma membrane ATP synthesis"/>
    <property type="evidence" value="ECO:0007669"/>
    <property type="project" value="TreeGrafter"/>
</dbReference>
<evidence type="ECO:0000256" key="12">
    <source>
        <dbReference type="RuleBase" id="RU000483"/>
    </source>
</evidence>
<dbReference type="GO" id="GO:0045259">
    <property type="term" value="C:proton-transporting ATP synthase complex"/>
    <property type="evidence" value="ECO:0007669"/>
    <property type="project" value="UniProtKB-KW"/>
</dbReference>
<dbReference type="SUPFAM" id="SSF81336">
    <property type="entry name" value="F1F0 ATP synthase subunit A"/>
    <property type="match status" value="1"/>
</dbReference>
<dbReference type="GO" id="GO:0005886">
    <property type="term" value="C:plasma membrane"/>
    <property type="evidence" value="ECO:0007669"/>
    <property type="project" value="UniProtKB-SubCell"/>
</dbReference>
<dbReference type="PRINTS" id="PR00123">
    <property type="entry name" value="ATPASEA"/>
</dbReference>
<protein>
    <recommendedName>
        <fullName evidence="11 12">ATP synthase subunit a</fullName>
    </recommendedName>
    <alternativeName>
        <fullName evidence="11">ATP synthase F0 sector subunit a</fullName>
    </alternativeName>
    <alternativeName>
        <fullName evidence="11">F-ATPase subunit 6</fullName>
    </alternativeName>
</protein>
<feature type="transmembrane region" description="Helical" evidence="11">
    <location>
        <begin position="78"/>
        <end position="97"/>
    </location>
</feature>